<dbReference type="InterPro" id="IPR032886">
    <property type="entry name" value="DusC"/>
</dbReference>
<dbReference type="RefSeq" id="WP_377152212.1">
    <property type="nucleotide sequence ID" value="NZ_JBHSAF010000014.1"/>
</dbReference>
<evidence type="ECO:0000256" key="8">
    <source>
        <dbReference type="ARBA" id="ARBA00023002"/>
    </source>
</evidence>
<name>A0ABV8CPF4_9GAMM</name>
<feature type="site" description="Interacts with tRNA; defines subfamily-specific binding signature" evidence="9">
    <location>
        <position position="51"/>
    </location>
</feature>
<feature type="site" description="Interacts with tRNA; defines subfamily-specific binding signature" evidence="9">
    <location>
        <position position="311"/>
    </location>
</feature>
<reference evidence="13" key="1">
    <citation type="journal article" date="2019" name="Int. J. Syst. Evol. Microbiol.">
        <title>The Global Catalogue of Microorganisms (GCM) 10K type strain sequencing project: providing services to taxonomists for standard genome sequencing and annotation.</title>
        <authorList>
            <consortium name="The Broad Institute Genomics Platform"/>
            <consortium name="The Broad Institute Genome Sequencing Center for Infectious Disease"/>
            <person name="Wu L."/>
            <person name="Ma J."/>
        </authorList>
    </citation>
    <scope>NUCLEOTIDE SEQUENCE [LARGE SCALE GENOMIC DNA]</scope>
    <source>
        <strain evidence="13">CCUG 54939</strain>
    </source>
</reference>
<evidence type="ECO:0000313" key="13">
    <source>
        <dbReference type="Proteomes" id="UP001595692"/>
    </source>
</evidence>
<evidence type="ECO:0000256" key="3">
    <source>
        <dbReference type="ARBA" id="ARBA00022630"/>
    </source>
</evidence>
<dbReference type="Pfam" id="PF01207">
    <property type="entry name" value="Dus"/>
    <property type="match status" value="1"/>
</dbReference>
<dbReference type="EC" id="1.3.1.-" evidence="9"/>
<feature type="binding site" evidence="9">
    <location>
        <begin position="216"/>
        <end position="218"/>
    </location>
    <ligand>
        <name>FMN</name>
        <dbReference type="ChEBI" id="CHEBI:58210"/>
    </ligand>
</feature>
<keyword evidence="3 9" id="KW-0285">Flavoprotein</keyword>
<keyword evidence="4 9" id="KW-0288">FMN</keyword>
<evidence type="ECO:0000256" key="4">
    <source>
        <dbReference type="ARBA" id="ARBA00022643"/>
    </source>
</evidence>
<keyword evidence="2 9" id="KW-0820">tRNA-binding</keyword>
<comment type="similarity">
    <text evidence="9">Belongs to the Dus family. DusC subfamily.</text>
</comment>
<comment type="cofactor">
    <cofactor evidence="1 9 10">
        <name>FMN</name>
        <dbReference type="ChEBI" id="CHEBI:58210"/>
    </cofactor>
</comment>
<keyword evidence="6 9" id="KW-0521">NADP</keyword>
<dbReference type="InterPro" id="IPR042270">
    <property type="entry name" value="DusC_C"/>
</dbReference>
<feature type="domain" description="DUS-like FMN-binding" evidence="11">
    <location>
        <begin position="20"/>
        <end position="298"/>
    </location>
</feature>
<comment type="caution">
    <text evidence="12">The sequence shown here is derived from an EMBL/GenBank/DDBJ whole genome shotgun (WGS) entry which is preliminary data.</text>
</comment>
<evidence type="ECO:0000256" key="2">
    <source>
        <dbReference type="ARBA" id="ARBA00022555"/>
    </source>
</evidence>
<keyword evidence="5 9" id="KW-0819">tRNA processing</keyword>
<feature type="site" description="Interacts with tRNA" evidence="9">
    <location>
        <position position="295"/>
    </location>
</feature>
<sequence>MNSAELTSTGEASPVAGRLILAPMEGVLDPLMRQLLTEINPYDLCVTEFVRVIDMLLPKRSFYRLAPELRHGGRTASGTPVRVQLLGQSPQWLAENAVRAVELGSPGIDLNFGCPAKLVNQSKGGAVLLKEPELMYRIIRAVRDAVPADQPVTAKIRLGWDAPEHCLEIADAVAAAGASELAVHGRTKVDGYRAEAIKWPWIAAIRERLSIPVIANGEIWDAASAARCRQLTGCPDLMVGRGALNVPNLGAVIQHKQPVMPWTEVLQLLLRYGELEVKGDKGLYFPNRIKQWFSYLRQQYAEAQPLFLELRRCTEAPPILALLASAAAHSEQ</sequence>
<dbReference type="PANTHER" id="PTHR11082">
    <property type="entry name" value="TRNA-DIHYDROURIDINE SYNTHASE"/>
    <property type="match status" value="1"/>
</dbReference>
<accession>A0ABV8CPF4</accession>
<dbReference type="Proteomes" id="UP001595692">
    <property type="component" value="Unassembled WGS sequence"/>
</dbReference>
<feature type="site" description="Interacts with tRNA; defines subfamily-specific binding signature" evidence="9">
    <location>
        <position position="290"/>
    </location>
</feature>
<evidence type="ECO:0000256" key="5">
    <source>
        <dbReference type="ARBA" id="ARBA00022694"/>
    </source>
</evidence>
<proteinExistence type="inferred from homology"/>
<dbReference type="PROSITE" id="PS01136">
    <property type="entry name" value="UPF0034"/>
    <property type="match status" value="1"/>
</dbReference>
<dbReference type="CDD" id="cd02801">
    <property type="entry name" value="DUS_like_FMN"/>
    <property type="match status" value="1"/>
</dbReference>
<organism evidence="12 13">
    <name type="scientific">Pseudaeromonas sharmana</name>
    <dbReference type="NCBI Taxonomy" id="328412"/>
    <lineage>
        <taxon>Bacteria</taxon>
        <taxon>Pseudomonadati</taxon>
        <taxon>Pseudomonadota</taxon>
        <taxon>Gammaproteobacteria</taxon>
        <taxon>Aeromonadales</taxon>
        <taxon>Aeromonadaceae</taxon>
        <taxon>Pseudaeromonas</taxon>
    </lineage>
</organism>
<evidence type="ECO:0000259" key="11">
    <source>
        <dbReference type="Pfam" id="PF01207"/>
    </source>
</evidence>
<comment type="catalytic activity">
    <reaction evidence="9">
        <text>5,6-dihydrouridine(16) in tRNA + NADP(+) = uridine(16) in tRNA + NADPH + H(+)</text>
        <dbReference type="Rhea" id="RHEA:53376"/>
        <dbReference type="Rhea" id="RHEA-COMP:13543"/>
        <dbReference type="Rhea" id="RHEA-COMP:13544"/>
        <dbReference type="ChEBI" id="CHEBI:15378"/>
        <dbReference type="ChEBI" id="CHEBI:57783"/>
        <dbReference type="ChEBI" id="CHEBI:58349"/>
        <dbReference type="ChEBI" id="CHEBI:65315"/>
        <dbReference type="ChEBI" id="CHEBI:74443"/>
    </reaction>
</comment>
<dbReference type="InterPro" id="IPR035587">
    <property type="entry name" value="DUS-like_FMN-bd"/>
</dbReference>
<comment type="function">
    <text evidence="9">Catalyzes the synthesis of 5,6-dihydrouridine (D), a modified base found in the D-loop of most tRNAs, via the reduction of the C5-C6 double bond in target uridines. Specifically modifies U16 in tRNAs.</text>
</comment>
<keyword evidence="13" id="KW-1185">Reference proteome</keyword>
<dbReference type="InterPro" id="IPR001269">
    <property type="entry name" value="DUS_fam"/>
</dbReference>
<evidence type="ECO:0000256" key="7">
    <source>
        <dbReference type="ARBA" id="ARBA00022884"/>
    </source>
</evidence>
<dbReference type="GO" id="GO:0016491">
    <property type="term" value="F:oxidoreductase activity"/>
    <property type="evidence" value="ECO:0007669"/>
    <property type="project" value="UniProtKB-KW"/>
</dbReference>
<evidence type="ECO:0000256" key="9">
    <source>
        <dbReference type="HAMAP-Rule" id="MF_02043"/>
    </source>
</evidence>
<keyword evidence="7 9" id="KW-0694">RNA-binding</keyword>
<dbReference type="Gene3D" id="3.20.20.70">
    <property type="entry name" value="Aldolase class I"/>
    <property type="match status" value="1"/>
</dbReference>
<feature type="site" description="Interacts with tRNA; defines subfamily-specific binding signature" evidence="9">
    <location>
        <position position="288"/>
    </location>
</feature>
<evidence type="ECO:0000256" key="1">
    <source>
        <dbReference type="ARBA" id="ARBA00001917"/>
    </source>
</evidence>
<dbReference type="NCBIfam" id="NF007838">
    <property type="entry name" value="PRK10550.1"/>
    <property type="match status" value="1"/>
</dbReference>
<comment type="catalytic activity">
    <reaction evidence="9">
        <text>5,6-dihydrouridine(16) in tRNA + NAD(+) = uridine(16) in tRNA + NADH + H(+)</text>
        <dbReference type="Rhea" id="RHEA:53380"/>
        <dbReference type="Rhea" id="RHEA-COMP:13543"/>
        <dbReference type="Rhea" id="RHEA-COMP:13544"/>
        <dbReference type="ChEBI" id="CHEBI:15378"/>
        <dbReference type="ChEBI" id="CHEBI:57540"/>
        <dbReference type="ChEBI" id="CHEBI:57945"/>
        <dbReference type="ChEBI" id="CHEBI:65315"/>
        <dbReference type="ChEBI" id="CHEBI:74443"/>
    </reaction>
</comment>
<gene>
    <name evidence="9 12" type="primary">dusC</name>
    <name evidence="12" type="ORF">ACFOSS_10045</name>
</gene>
<dbReference type="PANTHER" id="PTHR11082:SF26">
    <property type="entry name" value="TRNA-DIHYDROURIDINE(16) SYNTHASE"/>
    <property type="match status" value="1"/>
</dbReference>
<evidence type="ECO:0000256" key="6">
    <source>
        <dbReference type="ARBA" id="ARBA00022857"/>
    </source>
</evidence>
<feature type="binding site" evidence="9">
    <location>
        <begin position="240"/>
        <end position="241"/>
    </location>
    <ligand>
        <name>FMN</name>
        <dbReference type="ChEBI" id="CHEBI:58210"/>
    </ligand>
</feature>
<evidence type="ECO:0000313" key="12">
    <source>
        <dbReference type="EMBL" id="MFC3913804.1"/>
    </source>
</evidence>
<feature type="binding site" evidence="9">
    <location>
        <position position="84"/>
    </location>
    <ligand>
        <name>FMN</name>
        <dbReference type="ChEBI" id="CHEBI:58210"/>
    </ligand>
</feature>
<dbReference type="Gene3D" id="1.20.225.30">
    <property type="entry name" value="Dihydrouridine synthase, C-terminal recognition domain"/>
    <property type="match status" value="1"/>
</dbReference>
<feature type="binding site" evidence="9">
    <location>
        <position position="155"/>
    </location>
    <ligand>
        <name>FMN</name>
        <dbReference type="ChEBI" id="CHEBI:58210"/>
    </ligand>
</feature>
<keyword evidence="8 9" id="KW-0560">Oxidoreductase</keyword>
<protein>
    <recommendedName>
        <fullName evidence="9">tRNA-dihydrouridine(16) synthase</fullName>
        <ecNumber evidence="9">1.3.1.-</ecNumber>
    </recommendedName>
    <alternativeName>
        <fullName evidence="9">U16-specific dihydrouridine synthase</fullName>
        <shortName evidence="9">U16-specific Dus</shortName>
    </alternativeName>
    <alternativeName>
        <fullName evidence="9">tRNA-dihydrouridine synthase C</fullName>
    </alternativeName>
</protein>
<feature type="site" description="Interacts with tRNA" evidence="9">
    <location>
        <position position="192"/>
    </location>
</feature>
<dbReference type="EMBL" id="JBHSAF010000014">
    <property type="protein sequence ID" value="MFC3913804.1"/>
    <property type="molecule type" value="Genomic_DNA"/>
</dbReference>
<dbReference type="PIRSF" id="PIRSF006621">
    <property type="entry name" value="Dus"/>
    <property type="match status" value="1"/>
</dbReference>
<feature type="active site" description="Proton donor" evidence="9">
    <location>
        <position position="114"/>
    </location>
</feature>
<dbReference type="SUPFAM" id="SSF51395">
    <property type="entry name" value="FMN-linked oxidoreductases"/>
    <property type="match status" value="1"/>
</dbReference>
<dbReference type="HAMAP" id="MF_02043">
    <property type="entry name" value="DusC_subfam"/>
    <property type="match status" value="1"/>
</dbReference>
<comment type="similarity">
    <text evidence="10">Belongs to the dus family.</text>
</comment>
<dbReference type="InterPro" id="IPR013785">
    <property type="entry name" value="Aldolase_TIM"/>
</dbReference>
<evidence type="ECO:0000256" key="10">
    <source>
        <dbReference type="PIRNR" id="PIRNR006621"/>
    </source>
</evidence>
<dbReference type="InterPro" id="IPR018517">
    <property type="entry name" value="tRNA_hU_synthase_CS"/>
</dbReference>
<feature type="site" description="Interacts with tRNA" evidence="9">
    <location>
        <position position="111"/>
    </location>
</feature>